<keyword evidence="1" id="KW-1133">Transmembrane helix</keyword>
<reference evidence="4" key="1">
    <citation type="submission" date="2011-02" db="EMBL/GenBank/DDBJ databases">
        <title>The complete genome of Planctomyces brasiliensis DSM 5305.</title>
        <authorList>
            <person name="Lucas S."/>
            <person name="Copeland A."/>
            <person name="Lapidus A."/>
            <person name="Bruce D."/>
            <person name="Goodwin L."/>
            <person name="Pitluck S."/>
            <person name="Kyrpides N."/>
            <person name="Mavromatis K."/>
            <person name="Pagani I."/>
            <person name="Ivanova N."/>
            <person name="Ovchinnikova G."/>
            <person name="Lu M."/>
            <person name="Detter J.C."/>
            <person name="Han C."/>
            <person name="Land M."/>
            <person name="Hauser L."/>
            <person name="Markowitz V."/>
            <person name="Cheng J.-F."/>
            <person name="Hugenholtz P."/>
            <person name="Woyke T."/>
            <person name="Wu D."/>
            <person name="Tindall B."/>
            <person name="Pomrenke H.G."/>
            <person name="Brambilla E."/>
            <person name="Klenk H.-P."/>
            <person name="Eisen J.A."/>
        </authorList>
    </citation>
    <scope>NUCLEOTIDE SEQUENCE [LARGE SCALE GENOMIC DNA]</scope>
    <source>
        <strain evidence="4">ATCC 49424 / DSM 5305 / JCM 21570 / NBRC 103401 / IFAM 1448</strain>
    </source>
</reference>
<dbReference type="InterPro" id="IPR012495">
    <property type="entry name" value="TadE-like_dom"/>
</dbReference>
<name>F0SQN3_RUBBR</name>
<dbReference type="STRING" id="756272.Plabr_1451"/>
<feature type="transmembrane region" description="Helical" evidence="1">
    <location>
        <begin position="21"/>
        <end position="40"/>
    </location>
</feature>
<dbReference type="OrthoDB" id="285451at2"/>
<dbReference type="RefSeq" id="WP_013627792.1">
    <property type="nucleotide sequence ID" value="NC_015174.1"/>
</dbReference>
<keyword evidence="4" id="KW-1185">Reference proteome</keyword>
<protein>
    <submittedName>
        <fullName evidence="3">TadE family protein</fullName>
    </submittedName>
</protein>
<keyword evidence="1" id="KW-0812">Transmembrane</keyword>
<evidence type="ECO:0000259" key="2">
    <source>
        <dbReference type="Pfam" id="PF07811"/>
    </source>
</evidence>
<evidence type="ECO:0000313" key="3">
    <source>
        <dbReference type="EMBL" id="ADY59063.1"/>
    </source>
</evidence>
<evidence type="ECO:0000313" key="4">
    <source>
        <dbReference type="Proteomes" id="UP000006860"/>
    </source>
</evidence>
<dbReference type="AlphaFoldDB" id="F0SQN3"/>
<gene>
    <name evidence="3" type="ordered locus">Plabr_1451</name>
</gene>
<dbReference type="EMBL" id="CP002546">
    <property type="protein sequence ID" value="ADY59063.1"/>
    <property type="molecule type" value="Genomic_DNA"/>
</dbReference>
<dbReference type="Proteomes" id="UP000006860">
    <property type="component" value="Chromosome"/>
</dbReference>
<dbReference type="Pfam" id="PF07811">
    <property type="entry name" value="TadE"/>
    <property type="match status" value="1"/>
</dbReference>
<accession>F0SQN3</accession>
<evidence type="ECO:0000256" key="1">
    <source>
        <dbReference type="SAM" id="Phobius"/>
    </source>
</evidence>
<keyword evidence="1" id="KW-0472">Membrane</keyword>
<organism evidence="3 4">
    <name type="scientific">Rubinisphaera brasiliensis (strain ATCC 49424 / DSM 5305 / JCM 21570 / IAM 15109 / NBRC 103401 / IFAM 1448)</name>
    <name type="common">Planctomyces brasiliensis</name>
    <dbReference type="NCBI Taxonomy" id="756272"/>
    <lineage>
        <taxon>Bacteria</taxon>
        <taxon>Pseudomonadati</taxon>
        <taxon>Planctomycetota</taxon>
        <taxon>Planctomycetia</taxon>
        <taxon>Planctomycetales</taxon>
        <taxon>Planctomycetaceae</taxon>
        <taxon>Rubinisphaera</taxon>
    </lineage>
</organism>
<dbReference type="HOGENOM" id="CLU_1634137_0_0_0"/>
<dbReference type="eggNOG" id="COG4961">
    <property type="taxonomic scope" value="Bacteria"/>
</dbReference>
<sequence length="162" mass="17995">MRRAFFHNRSNTSSEKRRGAALVEFAIVVPVFGLFLAAMVEFGHVYMVQTTLRGAAKKAARLGIGDGVTSADVSAEATRIVQSACRTDGLTVLIKDAGLFDTSTEVPDDLDFDDLPNIELVDAEPRQLFIVRLELPYDDVALFPPFWVDNIRLHSQSVMRHE</sequence>
<feature type="domain" description="TadE-like" evidence="2">
    <location>
        <begin position="19"/>
        <end position="61"/>
    </location>
</feature>
<dbReference type="KEGG" id="pbs:Plabr_1451"/>
<proteinExistence type="predicted"/>